<sequence length="194" mass="22212">MIKSQIENANQILSGFINFNHFTKANEYLNKTSLITALKRCAAFHCKYGQKAIDLVIPVSLNIDNFDSISVVVIQVKLVNEPNEPNYSKIIKKFDSSLFLDISKDVPFVFLYMQLGAPKNKLPYINDIKDKNSDDPNSKYMAIIYSQGISKEIFPIINESLEQKMQAFANSNDKFFKIKDNTTKVKINNIIRFI</sequence>
<comment type="caution">
    <text evidence="1">The sequence shown here is derived from an EMBL/GenBank/DDBJ whole genome shotgun (WGS) entry which is preliminary data.</text>
</comment>
<gene>
    <name evidence="1" type="ORF">OXX778_LOCUS7483</name>
</gene>
<reference evidence="1" key="1">
    <citation type="submission" date="2021-02" db="EMBL/GenBank/DDBJ databases">
        <authorList>
            <person name="Nowell W R."/>
        </authorList>
    </citation>
    <scope>NUCLEOTIDE SEQUENCE</scope>
    <source>
        <strain evidence="1">Ploen Becks lab</strain>
    </source>
</reference>
<evidence type="ECO:0000313" key="2">
    <source>
        <dbReference type="Proteomes" id="UP000663879"/>
    </source>
</evidence>
<dbReference type="PANTHER" id="PTHR33266">
    <property type="entry name" value="CHROMOSOME 15, WHOLE GENOME SHOTGUN SEQUENCE"/>
    <property type="match status" value="1"/>
</dbReference>
<dbReference type="AlphaFoldDB" id="A0A813U1F4"/>
<proteinExistence type="predicted"/>
<accession>A0A813U1F4</accession>
<protein>
    <submittedName>
        <fullName evidence="1">Uncharacterized protein</fullName>
    </submittedName>
</protein>
<dbReference type="Proteomes" id="UP000663879">
    <property type="component" value="Unassembled WGS sequence"/>
</dbReference>
<keyword evidence="2" id="KW-1185">Reference proteome</keyword>
<dbReference type="PANTHER" id="PTHR33266:SF1">
    <property type="entry name" value="F-BOX DOMAIN-CONTAINING PROTEIN"/>
    <property type="match status" value="1"/>
</dbReference>
<dbReference type="EMBL" id="CAJNOC010000958">
    <property type="protein sequence ID" value="CAF0821379.1"/>
    <property type="molecule type" value="Genomic_DNA"/>
</dbReference>
<evidence type="ECO:0000313" key="1">
    <source>
        <dbReference type="EMBL" id="CAF0821379.1"/>
    </source>
</evidence>
<dbReference type="OrthoDB" id="5577658at2759"/>
<organism evidence="1 2">
    <name type="scientific">Brachionus calyciflorus</name>
    <dbReference type="NCBI Taxonomy" id="104777"/>
    <lineage>
        <taxon>Eukaryota</taxon>
        <taxon>Metazoa</taxon>
        <taxon>Spiralia</taxon>
        <taxon>Gnathifera</taxon>
        <taxon>Rotifera</taxon>
        <taxon>Eurotatoria</taxon>
        <taxon>Monogononta</taxon>
        <taxon>Pseudotrocha</taxon>
        <taxon>Ploima</taxon>
        <taxon>Brachionidae</taxon>
        <taxon>Brachionus</taxon>
    </lineage>
</organism>
<name>A0A813U1F4_9BILA</name>